<dbReference type="PANTHER" id="PTHR43792:SF1">
    <property type="entry name" value="N-ACETYLTRANSFERASE DOMAIN-CONTAINING PROTEIN"/>
    <property type="match status" value="1"/>
</dbReference>
<evidence type="ECO:0000313" key="3">
    <source>
        <dbReference type="Proteomes" id="UP000176634"/>
    </source>
</evidence>
<dbReference type="InterPro" id="IPR000182">
    <property type="entry name" value="GNAT_dom"/>
</dbReference>
<reference evidence="2 3" key="1">
    <citation type="journal article" date="2016" name="Nat. Commun.">
        <title>Thousands of microbial genomes shed light on interconnected biogeochemical processes in an aquifer system.</title>
        <authorList>
            <person name="Anantharaman K."/>
            <person name="Brown C.T."/>
            <person name="Hug L.A."/>
            <person name="Sharon I."/>
            <person name="Castelle C.J."/>
            <person name="Probst A.J."/>
            <person name="Thomas B.C."/>
            <person name="Singh A."/>
            <person name="Wilkins M.J."/>
            <person name="Karaoz U."/>
            <person name="Brodie E.L."/>
            <person name="Williams K.H."/>
            <person name="Hubbard S.S."/>
            <person name="Banfield J.F."/>
        </authorList>
    </citation>
    <scope>NUCLEOTIDE SEQUENCE [LARGE SCALE GENOMIC DNA]</scope>
</reference>
<dbReference type="PROSITE" id="PS51186">
    <property type="entry name" value="GNAT"/>
    <property type="match status" value="1"/>
</dbReference>
<evidence type="ECO:0000259" key="1">
    <source>
        <dbReference type="PROSITE" id="PS51186"/>
    </source>
</evidence>
<feature type="domain" description="N-acetyltransferase" evidence="1">
    <location>
        <begin position="9"/>
        <end position="166"/>
    </location>
</feature>
<dbReference type="PANTHER" id="PTHR43792">
    <property type="entry name" value="GNAT FAMILY, PUTATIVE (AFU_ORTHOLOGUE AFUA_3G00765)-RELATED-RELATED"/>
    <property type="match status" value="1"/>
</dbReference>
<dbReference type="GO" id="GO:0016747">
    <property type="term" value="F:acyltransferase activity, transferring groups other than amino-acyl groups"/>
    <property type="evidence" value="ECO:0007669"/>
    <property type="project" value="InterPro"/>
</dbReference>
<dbReference type="InterPro" id="IPR051531">
    <property type="entry name" value="N-acetyltransferase"/>
</dbReference>
<dbReference type="Proteomes" id="UP000176634">
    <property type="component" value="Unassembled WGS sequence"/>
</dbReference>
<dbReference type="Pfam" id="PF13302">
    <property type="entry name" value="Acetyltransf_3"/>
    <property type="match status" value="1"/>
</dbReference>
<dbReference type="SUPFAM" id="SSF55729">
    <property type="entry name" value="Acyl-CoA N-acyltransferases (Nat)"/>
    <property type="match status" value="1"/>
</dbReference>
<dbReference type="InterPro" id="IPR016181">
    <property type="entry name" value="Acyl_CoA_acyltransferase"/>
</dbReference>
<name>A0A1F6PAB5_9BACT</name>
<protein>
    <recommendedName>
        <fullName evidence="1">N-acetyltransferase domain-containing protein</fullName>
    </recommendedName>
</protein>
<comment type="caution">
    <text evidence="2">The sequence shown here is derived from an EMBL/GenBank/DDBJ whole genome shotgun (WGS) entry which is preliminary data.</text>
</comment>
<sequence length="166" mass="19159">MHILETERLQLREFTLDDVDALATIFADPITMQFYPSVKTREETKQWIEKNIERYKKNSFGLWAVVRKDTDEFIGDCGITIQNIDGEEKPEIGYHIRRGYWKMGYATEAATACRDYGFNVLGLEELGGDIRAENFASRKVAEKIGMKLQKEYIKNGLSMVAYSVKK</sequence>
<organism evidence="2 3">
    <name type="scientific">Candidatus Magasanikbacteria bacterium RIFOXYD1_FULL_40_23</name>
    <dbReference type="NCBI Taxonomy" id="1798705"/>
    <lineage>
        <taxon>Bacteria</taxon>
        <taxon>Candidatus Magasanikiibacteriota</taxon>
    </lineage>
</organism>
<proteinExistence type="predicted"/>
<dbReference type="EMBL" id="MFRA01000002">
    <property type="protein sequence ID" value="OGH93109.1"/>
    <property type="molecule type" value="Genomic_DNA"/>
</dbReference>
<accession>A0A1F6PAB5</accession>
<evidence type="ECO:0000313" key="2">
    <source>
        <dbReference type="EMBL" id="OGH93109.1"/>
    </source>
</evidence>
<dbReference type="Gene3D" id="3.40.630.30">
    <property type="match status" value="1"/>
</dbReference>
<dbReference type="AlphaFoldDB" id="A0A1F6PAB5"/>
<gene>
    <name evidence="2" type="ORF">A2563_00270</name>
</gene>
<dbReference type="STRING" id="1798705.A2563_00270"/>